<feature type="non-terminal residue" evidence="4">
    <location>
        <position position="942"/>
    </location>
</feature>
<dbReference type="GO" id="GO:0045505">
    <property type="term" value="F:dynein intermediate chain binding"/>
    <property type="evidence" value="ECO:0007669"/>
    <property type="project" value="InterPro"/>
</dbReference>
<feature type="region of interest" description="Disordered" evidence="2">
    <location>
        <begin position="1"/>
        <end position="38"/>
    </location>
</feature>
<keyword evidence="1" id="KW-0175">Coiled coil</keyword>
<dbReference type="AlphaFoldDB" id="A0AAV2BRU8"/>
<dbReference type="Proteomes" id="UP001497382">
    <property type="component" value="Unassembled WGS sequence"/>
</dbReference>
<dbReference type="InterPro" id="IPR026983">
    <property type="entry name" value="DHC"/>
</dbReference>
<accession>A0AAV2BRU8</accession>
<dbReference type="GO" id="GO:0051959">
    <property type="term" value="F:dynein light intermediate chain binding"/>
    <property type="evidence" value="ECO:0007669"/>
    <property type="project" value="InterPro"/>
</dbReference>
<dbReference type="PANTHER" id="PTHR46532:SF11">
    <property type="entry name" value="DYNEIN AXONEMAL HEAVY CHAIN 12"/>
    <property type="match status" value="1"/>
</dbReference>
<dbReference type="GO" id="GO:0007018">
    <property type="term" value="P:microtubule-based movement"/>
    <property type="evidence" value="ECO:0007669"/>
    <property type="project" value="InterPro"/>
</dbReference>
<dbReference type="GO" id="GO:0005858">
    <property type="term" value="C:axonemal dynein complex"/>
    <property type="evidence" value="ECO:0007669"/>
    <property type="project" value="TreeGrafter"/>
</dbReference>
<evidence type="ECO:0000313" key="4">
    <source>
        <dbReference type="EMBL" id="CAL1298988.1"/>
    </source>
</evidence>
<evidence type="ECO:0000256" key="1">
    <source>
        <dbReference type="SAM" id="Coils"/>
    </source>
</evidence>
<dbReference type="PANTHER" id="PTHR46532">
    <property type="entry name" value="MALE FERTILITY FACTOR KL5"/>
    <property type="match status" value="1"/>
</dbReference>
<organism evidence="4 5">
    <name type="scientific">Larinioides sclopetarius</name>
    <dbReference type="NCBI Taxonomy" id="280406"/>
    <lineage>
        <taxon>Eukaryota</taxon>
        <taxon>Metazoa</taxon>
        <taxon>Ecdysozoa</taxon>
        <taxon>Arthropoda</taxon>
        <taxon>Chelicerata</taxon>
        <taxon>Arachnida</taxon>
        <taxon>Araneae</taxon>
        <taxon>Araneomorphae</taxon>
        <taxon>Entelegynae</taxon>
        <taxon>Araneoidea</taxon>
        <taxon>Araneidae</taxon>
        <taxon>Larinioides</taxon>
    </lineage>
</organism>
<gene>
    <name evidence="4" type="ORF">LARSCL_LOCUS21104</name>
</gene>
<feature type="domain" description="Dynein heavy chain tail" evidence="3">
    <location>
        <begin position="196"/>
        <end position="764"/>
    </location>
</feature>
<protein>
    <recommendedName>
        <fullName evidence="3">Dynein heavy chain tail domain-containing protein</fullName>
    </recommendedName>
</protein>
<feature type="coiled-coil region" evidence="1">
    <location>
        <begin position="251"/>
        <end position="285"/>
    </location>
</feature>
<evidence type="ECO:0000256" key="2">
    <source>
        <dbReference type="SAM" id="MobiDB-lite"/>
    </source>
</evidence>
<reference evidence="4 5" key="1">
    <citation type="submission" date="2024-04" db="EMBL/GenBank/DDBJ databases">
        <authorList>
            <person name="Rising A."/>
            <person name="Reimegard J."/>
            <person name="Sonavane S."/>
            <person name="Akerstrom W."/>
            <person name="Nylinder S."/>
            <person name="Hedman E."/>
            <person name="Kallberg Y."/>
        </authorList>
    </citation>
    <scope>NUCLEOTIDE SEQUENCE [LARGE SCALE GENOMIC DNA]</scope>
</reference>
<evidence type="ECO:0000313" key="5">
    <source>
        <dbReference type="Proteomes" id="UP001497382"/>
    </source>
</evidence>
<dbReference type="Pfam" id="PF08385">
    <property type="entry name" value="DHC_N1"/>
    <property type="match status" value="1"/>
</dbReference>
<sequence>MGSKSGSIKSDENGSSKSESEDKSDKSGEDADQQIEDEKPTTSLRLIVKKTKLYLLFHIKKHVPDRSYVYFHRQKTEPIPSINTFEEACKIMPRYFELGYFSQHPLICIDEIISSLYKPMFTDENRKVHMPKEDYPVDETQVTSLVSDFNKEMAEFTSSTKQIISQIEKPFMFSLLEIPDDINLQELAQETEYVTEAEEMTSDWISVLSDFYNEIHQQNVPEDGLLYEVEFWKTQKLKLNICADQMSHPTIEKTIQILKLAEKDITKFEKNVMDIENLLKRVTDNVAYLSLLEKSAKLLLSKTANDDSKQILFDIFVILKVAWVQSEYYSNDANLYRLLKGIATLLKKRVKEEAKIDGLFRKPLSEISKVTEESIEILKYWKKLYFEECEKVKKYGTSYWWRFDTRILFDETDHVICICEDLGRISQVLQELYNIFNTNLRFFVEDMKVLSVLQNQIFGMTTVIQYSDIDAFDSKVKPEWDRIIRIFFRDVKNFEDQMKQYIGKMFQSTLSWENAYILARSFDKVTVSPSIREFILKSRTDMLKQFIIEISETENQFLAQEREPPLLHAVPETASAILWVRDLLIKISKPMSKIRDFLSMDSKDKEALTRFKKTEKMLAAYKKEKYEAWKVIAHDKLNKFLQTHVLKKFQPQSSKFVNTTRFEEALLYKVNFPTQLEEVSVEAKLLEALGYEIPSFVKNIILQENSFYQQRNKIKLILEELSDSLSDLKREEISTLEIPIENLCSVLDLGRNQIQWESTDIPDFIKKSKQAVDIFRGFVNRIKNIVQEIDKKVKSLSTCDLFQFMKIGDSVPSCEAFFEDAKLHMQIKVQNMVNIYSSLEPLLKKLELISCRTSTGRAPQMREYYYACEEKILKSITMMMLSNLEYFRDEVLEHFLFPYVEAAFQSEDELVSSSIIRIKLIFLNFMKTAIESTRKLIRWLDG</sequence>
<dbReference type="InterPro" id="IPR013594">
    <property type="entry name" value="Dynein_heavy_tail"/>
</dbReference>
<comment type="caution">
    <text evidence="4">The sequence shown here is derived from an EMBL/GenBank/DDBJ whole genome shotgun (WGS) entry which is preliminary data.</text>
</comment>
<name>A0AAV2BRU8_9ARAC</name>
<dbReference type="EMBL" id="CAXIEN010000482">
    <property type="protein sequence ID" value="CAL1298988.1"/>
    <property type="molecule type" value="Genomic_DNA"/>
</dbReference>
<feature type="compositionally biased region" description="Basic and acidic residues" evidence="2">
    <location>
        <begin position="9"/>
        <end position="29"/>
    </location>
</feature>
<proteinExistence type="predicted"/>
<evidence type="ECO:0000259" key="3">
    <source>
        <dbReference type="Pfam" id="PF08385"/>
    </source>
</evidence>
<keyword evidence="5" id="KW-1185">Reference proteome</keyword>